<dbReference type="RefSeq" id="WP_419192983.1">
    <property type="nucleotide sequence ID" value="NZ_CP036279.1"/>
</dbReference>
<protein>
    <submittedName>
        <fullName evidence="4">Outer membrane biogenesis protein BamB</fullName>
    </submittedName>
</protein>
<evidence type="ECO:0000256" key="2">
    <source>
        <dbReference type="SAM" id="SignalP"/>
    </source>
</evidence>
<sequence length="459" mass="50851" precursor="true">MRRAGTVVGLWILCLSTASVGQAQPNVNGPRLPSARKLARLEMTEEWTARLGGRRGLEQINALYVDEGMVFLSTTEGGLHCVDANTGQHLWTTKVSRSGYPVNRPTVAEDRIFVASGVELLELDRSTGRVLHRKPLQSFTTAGPALAGNVLFCETADHRMSAFNLKPTETYKFTRWPRLWFFQAKSDLFCAPVVRQNVVALLTGEGTLYAFAGGQRRLLYRYVTGSPTRSPLASFKDMAYFGSDNTSVYALDLAKQGETVWRYRASYPVEQKVLALEKDVFIVPVSSGLHCVDAQTGEARWVNPEMTRVLGASPDRVFAYDRAGDLAILSREDGRTIGTLPLADFTVPVDNQHNDRLYMATPDGVVICLRESARPEPHLHAADKIDLVPEAMAGDGPSAGEQAIQQEQRRKKASSFFGNDDTPEPAEPKSSGGSMFDEPEEKKEMKKEEPKRRSLFDDF</sequence>
<dbReference type="AlphaFoldDB" id="A0A518BBN9"/>
<accession>A0A518BBN9</accession>
<feature type="domain" description="Pyrrolo-quinoline quinone repeat" evidence="3">
    <location>
        <begin position="230"/>
        <end position="343"/>
    </location>
</feature>
<gene>
    <name evidence="4" type="ORF">Pan216_52960</name>
</gene>
<reference evidence="4 5" key="1">
    <citation type="submission" date="2019-02" db="EMBL/GenBank/DDBJ databases">
        <title>Deep-cultivation of Planctomycetes and their phenomic and genomic characterization uncovers novel biology.</title>
        <authorList>
            <person name="Wiegand S."/>
            <person name="Jogler M."/>
            <person name="Boedeker C."/>
            <person name="Pinto D."/>
            <person name="Vollmers J."/>
            <person name="Rivas-Marin E."/>
            <person name="Kohn T."/>
            <person name="Peeters S.H."/>
            <person name="Heuer A."/>
            <person name="Rast P."/>
            <person name="Oberbeckmann S."/>
            <person name="Bunk B."/>
            <person name="Jeske O."/>
            <person name="Meyerdierks A."/>
            <person name="Storesund J.E."/>
            <person name="Kallscheuer N."/>
            <person name="Luecker S."/>
            <person name="Lage O.M."/>
            <person name="Pohl T."/>
            <person name="Merkel B.J."/>
            <person name="Hornburger P."/>
            <person name="Mueller R.-W."/>
            <person name="Bruemmer F."/>
            <person name="Labrenz M."/>
            <person name="Spormann A.M."/>
            <person name="Op den Camp H."/>
            <person name="Overmann J."/>
            <person name="Amann R."/>
            <person name="Jetten M.S.M."/>
            <person name="Mascher T."/>
            <person name="Medema M.H."/>
            <person name="Devos D.P."/>
            <person name="Kaster A.-K."/>
            <person name="Ovreas L."/>
            <person name="Rohde M."/>
            <person name="Galperin M.Y."/>
            <person name="Jogler C."/>
        </authorList>
    </citation>
    <scope>NUCLEOTIDE SEQUENCE [LARGE SCALE GENOMIC DNA]</scope>
    <source>
        <strain evidence="4 5">Pan216</strain>
    </source>
</reference>
<dbReference type="InterPro" id="IPR018391">
    <property type="entry name" value="PQQ_b-propeller_rpt"/>
</dbReference>
<dbReference type="SUPFAM" id="SSF50998">
    <property type="entry name" value="Quinoprotein alcohol dehydrogenase-like"/>
    <property type="match status" value="2"/>
</dbReference>
<dbReference type="Proteomes" id="UP000317093">
    <property type="component" value="Chromosome"/>
</dbReference>
<proteinExistence type="predicted"/>
<feature type="region of interest" description="Disordered" evidence="1">
    <location>
        <begin position="388"/>
        <end position="459"/>
    </location>
</feature>
<dbReference type="InterPro" id="IPR011047">
    <property type="entry name" value="Quinoprotein_ADH-like_sf"/>
</dbReference>
<dbReference type="SMART" id="SM00564">
    <property type="entry name" value="PQQ"/>
    <property type="match status" value="4"/>
</dbReference>
<dbReference type="PANTHER" id="PTHR34512:SF30">
    <property type="entry name" value="OUTER MEMBRANE PROTEIN ASSEMBLY FACTOR BAMB"/>
    <property type="match status" value="1"/>
</dbReference>
<organism evidence="4 5">
    <name type="scientific">Kolteria novifilia</name>
    <dbReference type="NCBI Taxonomy" id="2527975"/>
    <lineage>
        <taxon>Bacteria</taxon>
        <taxon>Pseudomonadati</taxon>
        <taxon>Planctomycetota</taxon>
        <taxon>Planctomycetia</taxon>
        <taxon>Kolteriales</taxon>
        <taxon>Kolteriaceae</taxon>
        <taxon>Kolteria</taxon>
    </lineage>
</organism>
<feature type="signal peptide" evidence="2">
    <location>
        <begin position="1"/>
        <end position="23"/>
    </location>
</feature>
<evidence type="ECO:0000313" key="4">
    <source>
        <dbReference type="EMBL" id="QDU64406.1"/>
    </source>
</evidence>
<dbReference type="Pfam" id="PF13360">
    <property type="entry name" value="PQQ_2"/>
    <property type="match status" value="2"/>
</dbReference>
<keyword evidence="5" id="KW-1185">Reference proteome</keyword>
<keyword evidence="2" id="KW-0732">Signal</keyword>
<name>A0A518BBN9_9BACT</name>
<evidence type="ECO:0000259" key="3">
    <source>
        <dbReference type="Pfam" id="PF13360"/>
    </source>
</evidence>
<dbReference type="InterPro" id="IPR002372">
    <property type="entry name" value="PQQ_rpt_dom"/>
</dbReference>
<dbReference type="EMBL" id="CP036279">
    <property type="protein sequence ID" value="QDU64406.1"/>
    <property type="molecule type" value="Genomic_DNA"/>
</dbReference>
<feature type="chain" id="PRO_5021966315" evidence="2">
    <location>
        <begin position="24"/>
        <end position="459"/>
    </location>
</feature>
<feature type="domain" description="Pyrrolo-quinoline quinone repeat" evidence="3">
    <location>
        <begin position="47"/>
        <end position="116"/>
    </location>
</feature>
<feature type="compositionally biased region" description="Basic and acidic residues" evidence="1">
    <location>
        <begin position="440"/>
        <end position="459"/>
    </location>
</feature>
<dbReference type="Gene3D" id="2.130.10.10">
    <property type="entry name" value="YVTN repeat-like/Quinoprotein amine dehydrogenase"/>
    <property type="match status" value="2"/>
</dbReference>
<dbReference type="InterPro" id="IPR015943">
    <property type="entry name" value="WD40/YVTN_repeat-like_dom_sf"/>
</dbReference>
<dbReference type="PANTHER" id="PTHR34512">
    <property type="entry name" value="CELL SURFACE PROTEIN"/>
    <property type="match status" value="1"/>
</dbReference>
<evidence type="ECO:0000256" key="1">
    <source>
        <dbReference type="SAM" id="MobiDB-lite"/>
    </source>
</evidence>
<dbReference type="KEGG" id="knv:Pan216_52960"/>
<evidence type="ECO:0000313" key="5">
    <source>
        <dbReference type="Proteomes" id="UP000317093"/>
    </source>
</evidence>